<dbReference type="EMBL" id="CATNWA010017552">
    <property type="protein sequence ID" value="CAI9601326.1"/>
    <property type="molecule type" value="Genomic_DNA"/>
</dbReference>
<comment type="caution">
    <text evidence="1">The sequence shown here is derived from an EMBL/GenBank/DDBJ whole genome shotgun (WGS) entry which is preliminary data.</text>
</comment>
<evidence type="ECO:0000313" key="1">
    <source>
        <dbReference type="EMBL" id="CAI9601326.1"/>
    </source>
</evidence>
<accession>A0ABN9FY33</accession>
<organism evidence="1 2">
    <name type="scientific">Staurois parvus</name>
    <dbReference type="NCBI Taxonomy" id="386267"/>
    <lineage>
        <taxon>Eukaryota</taxon>
        <taxon>Metazoa</taxon>
        <taxon>Chordata</taxon>
        <taxon>Craniata</taxon>
        <taxon>Vertebrata</taxon>
        <taxon>Euteleostomi</taxon>
        <taxon>Amphibia</taxon>
        <taxon>Batrachia</taxon>
        <taxon>Anura</taxon>
        <taxon>Neobatrachia</taxon>
        <taxon>Ranoidea</taxon>
        <taxon>Ranidae</taxon>
        <taxon>Staurois</taxon>
    </lineage>
</organism>
<feature type="non-terminal residue" evidence="1">
    <location>
        <position position="52"/>
    </location>
</feature>
<protein>
    <submittedName>
        <fullName evidence="1">Uncharacterized protein</fullName>
    </submittedName>
</protein>
<proteinExistence type="predicted"/>
<gene>
    <name evidence="1" type="ORF">SPARVUS_LOCUS12959953</name>
</gene>
<name>A0ABN9FY33_9NEOB</name>
<reference evidence="1" key="1">
    <citation type="submission" date="2023-05" db="EMBL/GenBank/DDBJ databases">
        <authorList>
            <person name="Stuckert A."/>
        </authorList>
    </citation>
    <scope>NUCLEOTIDE SEQUENCE</scope>
</reference>
<evidence type="ECO:0000313" key="2">
    <source>
        <dbReference type="Proteomes" id="UP001162483"/>
    </source>
</evidence>
<keyword evidence="2" id="KW-1185">Reference proteome</keyword>
<dbReference type="Proteomes" id="UP001162483">
    <property type="component" value="Unassembled WGS sequence"/>
</dbReference>
<sequence length="52" mass="6165">MQFPYRCNAVRFASFILYGSNCTAIHTASTGKWHVIQTEIYFRVPLVRFLFY</sequence>